<organism evidence="5 6">
    <name type="scientific">Saccharolobus shibatae (strain ATCC 51178 / DSM 5389 / JCM 8931 / NBRC 15437 / B12)</name>
    <name type="common">Sulfolobus shibatae</name>
    <dbReference type="NCBI Taxonomy" id="523848"/>
    <lineage>
        <taxon>Archaea</taxon>
        <taxon>Thermoproteota</taxon>
        <taxon>Thermoprotei</taxon>
        <taxon>Sulfolobales</taxon>
        <taxon>Sulfolobaceae</taxon>
        <taxon>Saccharolobus</taxon>
    </lineage>
</organism>
<reference evidence="5" key="1">
    <citation type="journal article" date="2021" name="Environ. Microbiol.">
        <title>New insights into the diversity and evolution of the archaeal mobilome from three complete genomes of Saccharolobus shibatae.</title>
        <authorList>
            <person name="Medvedeva S."/>
            <person name="Brandt D."/>
            <person name="Cvirkaite-Krupovic V."/>
            <person name="Liu Y."/>
            <person name="Severinov K."/>
            <person name="Ishino S."/>
            <person name="Ishino Y."/>
            <person name="Prangishvili D."/>
            <person name="Kalinowski J."/>
            <person name="Krupovic M."/>
        </authorList>
    </citation>
    <scope>NUCLEOTIDE SEQUENCE</scope>
    <source>
        <strain evidence="5">B12</strain>
    </source>
</reference>
<evidence type="ECO:0000256" key="1">
    <source>
        <dbReference type="ARBA" id="ARBA00001966"/>
    </source>
</evidence>
<dbReference type="Proteomes" id="UP000694018">
    <property type="component" value="Chromosome"/>
</dbReference>
<gene>
    <name evidence="5" type="ORF">J5U23_02385</name>
</gene>
<proteinExistence type="inferred from homology"/>
<name>A0A8F5BQL2_SACSH</name>
<dbReference type="GO" id="GO:0047456">
    <property type="term" value="F:2-methylisocitrate dehydratase activity"/>
    <property type="evidence" value="ECO:0007669"/>
    <property type="project" value="UniProtKB-EC"/>
</dbReference>
<dbReference type="InterPro" id="IPR001030">
    <property type="entry name" value="Acoase/IPM_deHydtase_lsu_aba"/>
</dbReference>
<dbReference type="EC" id="4.2.1.99" evidence="5"/>
<dbReference type="GeneID" id="65563862"/>
<dbReference type="PROSITE" id="PS00450">
    <property type="entry name" value="ACONITASE_1"/>
    <property type="match status" value="1"/>
</dbReference>
<dbReference type="FunFam" id="3.30.499.10:FF:000025">
    <property type="entry name" value="Aconitate hydratase"/>
    <property type="match status" value="1"/>
</dbReference>
<dbReference type="EMBL" id="CP077717">
    <property type="protein sequence ID" value="QXJ29516.1"/>
    <property type="molecule type" value="Genomic_DNA"/>
</dbReference>
<dbReference type="PANTHER" id="PTHR11670">
    <property type="entry name" value="ACONITASE/IRON-RESPONSIVE ELEMENT FAMILY MEMBER"/>
    <property type="match status" value="1"/>
</dbReference>
<dbReference type="PROSITE" id="PS01244">
    <property type="entry name" value="ACONITASE_2"/>
    <property type="match status" value="1"/>
</dbReference>
<sequence>MPSKFSYKGSEIYYYPLKELEEKGYKISDLPYSIRILIENVYRNLDGNKITEEDLENIAKWKVGEELAFMPTRVVMQDYTGVPLLVDLAAMREKMIQLKKDPKMINPVVPADLVIDHSVHVDYYGTVYSLEFNMKKEFERNLERYQFLKWAQGAFRNLRIVPPGKGIIHQVNLEYLSTVVTKAEVKGLLTAFPEVIIGTDSHTTMIEGLGILGWGVGGLEAEAVLLGEPYYLNVPEVIGVRLSGEIQEGVTPTDVVLYITELLRKKNVVSKFVEFFGPSLSLLSVPDRATIANMAPEYGATAAYFPIDDVTVSYLELTNRDGEFVKKYSQLQDLFYDDSRKIRYTDVVEVDLSKIEPAIAGPRNPDERIVLREVKGKLSKEKKKKGKYVEDNAVVLAAITSCTNTSNPTVMLGAGILAKKAVEMGLRVPTYIKTSTAPGSPIVAEYLRETGLLPYLEALGFHLVGFGCTTCIGNAGPLPKHVEEDIKENGIETYAVISGNRNFEGRINPLLKGTFLASPILVVAYALAGRIDIDFYNEPIGHDPNGKPVYLRDIWPSLKEIKAYMNMALKPELYKKNSNIFEGNELWNSLKTPQGDVYSWDEKSTYIRLPPWYTEEKQEELDDIVNARILLLLGDKITTDHISPAGPITPDSPAGLYLKQFGVSDLNTYGARRGNHEVMLRGGFFNPKMKNLLVEKEGGYTVHFPDRKIASVYEVAMQYKKEGIPLVIVAGKQYGSGSSRDWAAKVTKLLGVKAVLAESFERIHRSNLVAMGVIPIQIQDWRSLGIKGDETINIKGIKDLKPKKELVIEFVKSNGEKITTKGIARIDNNVELTYVKKGGILNYVLEKFLENERKS</sequence>
<protein>
    <submittedName>
        <fullName evidence="5">Aconitate hydratase 2-methylisocitrate dehydratase</fullName>
        <ecNumber evidence="5">4.2.1.3</ecNumber>
        <ecNumber evidence="5">4.2.1.99</ecNumber>
    </submittedName>
</protein>
<dbReference type="InterPro" id="IPR006249">
    <property type="entry name" value="Aconitase/IRP2"/>
</dbReference>
<dbReference type="Pfam" id="PF00330">
    <property type="entry name" value="Aconitase"/>
    <property type="match status" value="1"/>
</dbReference>
<feature type="domain" description="Aconitase A/isopropylmalate dehydratase small subunit swivel" evidence="4">
    <location>
        <begin position="663"/>
        <end position="779"/>
    </location>
</feature>
<evidence type="ECO:0000259" key="4">
    <source>
        <dbReference type="Pfam" id="PF00694"/>
    </source>
</evidence>
<dbReference type="NCBIfam" id="TIGR01341">
    <property type="entry name" value="aconitase_1"/>
    <property type="match status" value="1"/>
</dbReference>
<dbReference type="Pfam" id="PF00694">
    <property type="entry name" value="Aconitase_C"/>
    <property type="match status" value="1"/>
</dbReference>
<accession>A0A8F5BQL2</accession>
<dbReference type="KEGG" id="sshi:J5U23_02385"/>
<dbReference type="EC" id="4.2.1.3" evidence="5"/>
<dbReference type="RefSeq" id="WP_218266239.1">
    <property type="nucleotide sequence ID" value="NZ_CP077717.1"/>
</dbReference>
<dbReference type="GO" id="GO:0003994">
    <property type="term" value="F:aconitate hydratase activity"/>
    <property type="evidence" value="ECO:0007669"/>
    <property type="project" value="UniProtKB-EC"/>
</dbReference>
<feature type="domain" description="Aconitase/3-isopropylmalate dehydratase large subunit alpha/beta/alpha" evidence="3">
    <location>
        <begin position="63"/>
        <end position="529"/>
    </location>
</feature>
<comment type="cofactor">
    <cofactor evidence="1">
        <name>[4Fe-4S] cluster</name>
        <dbReference type="ChEBI" id="CHEBI:49883"/>
    </cofactor>
</comment>
<evidence type="ECO:0000313" key="5">
    <source>
        <dbReference type="EMBL" id="QXJ29516.1"/>
    </source>
</evidence>
<evidence type="ECO:0000259" key="3">
    <source>
        <dbReference type="Pfam" id="PF00330"/>
    </source>
</evidence>
<comment type="similarity">
    <text evidence="2">Belongs to the aconitase/IPM isomerase family.</text>
</comment>
<dbReference type="NCBIfam" id="NF006757">
    <property type="entry name" value="PRK09277.1"/>
    <property type="match status" value="1"/>
</dbReference>
<dbReference type="InterPro" id="IPR000573">
    <property type="entry name" value="AconitaseA/IPMdHydase_ssu_swvl"/>
</dbReference>
<keyword evidence="5" id="KW-0456">Lyase</keyword>
<dbReference type="FunFam" id="3.20.19.10:FF:000011">
    <property type="entry name" value="Aconitate hydratase"/>
    <property type="match status" value="1"/>
</dbReference>
<evidence type="ECO:0000313" key="6">
    <source>
        <dbReference type="Proteomes" id="UP000694018"/>
    </source>
</evidence>
<dbReference type="CDD" id="cd01586">
    <property type="entry name" value="AcnA_IRP"/>
    <property type="match status" value="1"/>
</dbReference>
<dbReference type="OrthoDB" id="255at2157"/>
<dbReference type="AlphaFoldDB" id="A0A8F5BQL2"/>
<dbReference type="InterPro" id="IPR018136">
    <property type="entry name" value="Aconitase_4Fe-4S_BS"/>
</dbReference>
<dbReference type="NCBIfam" id="NF009520">
    <property type="entry name" value="PRK12881.1"/>
    <property type="match status" value="1"/>
</dbReference>
<evidence type="ECO:0000256" key="2">
    <source>
        <dbReference type="ARBA" id="ARBA00007185"/>
    </source>
</evidence>